<dbReference type="Pfam" id="PF01814">
    <property type="entry name" value="Hemerythrin"/>
    <property type="match status" value="1"/>
</dbReference>
<keyword evidence="3" id="KW-1185">Reference proteome</keyword>
<evidence type="ECO:0000259" key="1">
    <source>
        <dbReference type="Pfam" id="PF01814"/>
    </source>
</evidence>
<dbReference type="CDD" id="cd12108">
    <property type="entry name" value="Hr-like"/>
    <property type="match status" value="1"/>
</dbReference>
<dbReference type="AlphaFoldDB" id="A0A2J6Q8U8"/>
<feature type="non-terminal residue" evidence="2">
    <location>
        <position position="1"/>
    </location>
</feature>
<gene>
    <name evidence="2" type="ORF">NA56DRAFT_570060</name>
</gene>
<sequence>WADGPFPLLETPRKRRLITDLKKEPGALAFATEMCLVHNVFIRTLNCIYLQAPNVTLETDALDFATFIHAFVFALHEHHRTEEKFAFPWLEELNPEVKKYMDKNVEQHHEFEPGLQALQEYATALREGKVKYDGAKVLSLIDAFSNALLEHLKEEVTSFEELEKLGDTIDWVKWGKRVQRLAVDNAETEFAIPLVVTNIDRTFEDGWHQTTWPPPVPWFVPYIFRWIYLPKHKGAWRFSCCDWYGKPKELEFI</sequence>
<accession>A0A2J6Q8U8</accession>
<dbReference type="InterPro" id="IPR012312">
    <property type="entry name" value="Hemerythrin-like"/>
</dbReference>
<dbReference type="EMBL" id="KZ613477">
    <property type="protein sequence ID" value="PMD22662.1"/>
    <property type="molecule type" value="Genomic_DNA"/>
</dbReference>
<evidence type="ECO:0000313" key="2">
    <source>
        <dbReference type="EMBL" id="PMD22662.1"/>
    </source>
</evidence>
<dbReference type="Proteomes" id="UP000235672">
    <property type="component" value="Unassembled WGS sequence"/>
</dbReference>
<name>A0A2J6Q8U8_9HELO</name>
<dbReference type="InterPro" id="IPR053206">
    <property type="entry name" value="Dimeric_xanthone_biosynth"/>
</dbReference>
<dbReference type="PANTHER" id="PTHR38048">
    <property type="entry name" value="EXPRESSED PROTEIN"/>
    <property type="match status" value="1"/>
</dbReference>
<evidence type="ECO:0000313" key="3">
    <source>
        <dbReference type="Proteomes" id="UP000235672"/>
    </source>
</evidence>
<organism evidence="2 3">
    <name type="scientific">Hyaloscypha hepaticicola</name>
    <dbReference type="NCBI Taxonomy" id="2082293"/>
    <lineage>
        <taxon>Eukaryota</taxon>
        <taxon>Fungi</taxon>
        <taxon>Dikarya</taxon>
        <taxon>Ascomycota</taxon>
        <taxon>Pezizomycotina</taxon>
        <taxon>Leotiomycetes</taxon>
        <taxon>Helotiales</taxon>
        <taxon>Hyaloscyphaceae</taxon>
        <taxon>Hyaloscypha</taxon>
    </lineage>
</organism>
<protein>
    <recommendedName>
        <fullName evidence="1">Hemerythrin-like domain-containing protein</fullName>
    </recommendedName>
</protein>
<dbReference type="OrthoDB" id="58416at2759"/>
<reference evidence="2 3" key="1">
    <citation type="submission" date="2016-05" db="EMBL/GenBank/DDBJ databases">
        <title>A degradative enzymes factory behind the ericoid mycorrhizal symbiosis.</title>
        <authorList>
            <consortium name="DOE Joint Genome Institute"/>
            <person name="Martino E."/>
            <person name="Morin E."/>
            <person name="Grelet G."/>
            <person name="Kuo A."/>
            <person name="Kohler A."/>
            <person name="Daghino S."/>
            <person name="Barry K."/>
            <person name="Choi C."/>
            <person name="Cichocki N."/>
            <person name="Clum A."/>
            <person name="Copeland A."/>
            <person name="Hainaut M."/>
            <person name="Haridas S."/>
            <person name="Labutti K."/>
            <person name="Lindquist E."/>
            <person name="Lipzen A."/>
            <person name="Khouja H.-R."/>
            <person name="Murat C."/>
            <person name="Ohm R."/>
            <person name="Olson A."/>
            <person name="Spatafora J."/>
            <person name="Veneault-Fourrey C."/>
            <person name="Henrissat B."/>
            <person name="Grigoriev I."/>
            <person name="Martin F."/>
            <person name="Perotto S."/>
        </authorList>
    </citation>
    <scope>NUCLEOTIDE SEQUENCE [LARGE SCALE GENOMIC DNA]</scope>
    <source>
        <strain evidence="2 3">UAMH 7357</strain>
    </source>
</reference>
<feature type="domain" description="Hemerythrin-like" evidence="1">
    <location>
        <begin position="38"/>
        <end position="155"/>
    </location>
</feature>
<dbReference type="Gene3D" id="1.20.120.520">
    <property type="entry name" value="nmb1532 protein domain like"/>
    <property type="match status" value="1"/>
</dbReference>
<proteinExistence type="predicted"/>
<dbReference type="PANTHER" id="PTHR38048:SF2">
    <property type="entry name" value="HEMERYTHRIN-LIKE DOMAIN-CONTAINING PROTEIN"/>
    <property type="match status" value="1"/>
</dbReference>